<evidence type="ECO:0000313" key="3">
    <source>
        <dbReference type="Proteomes" id="UP000292583"/>
    </source>
</evidence>
<proteinExistence type="predicted"/>
<evidence type="ECO:0000313" key="2">
    <source>
        <dbReference type="EMBL" id="TBR81719.1"/>
    </source>
</evidence>
<keyword evidence="3" id="KW-1185">Reference proteome</keyword>
<reference evidence="2 3" key="1">
    <citation type="submission" date="2018-07" db="EMBL/GenBank/DDBJ databases">
        <title>Campylobacter zealandensis sp. nov., isolated from birds and water in New Zealand.</title>
        <authorList>
            <person name="Wilkinson D.A."/>
            <person name="Biggs P.J."/>
            <person name="French N.P."/>
            <person name="Midwinter A.C."/>
        </authorList>
    </citation>
    <scope>NUCLEOTIDE SEQUENCE [LARGE SCALE GENOMIC DNA]</scope>
    <source>
        <strain evidence="2 3">B423b</strain>
    </source>
</reference>
<evidence type="ECO:0008006" key="4">
    <source>
        <dbReference type="Google" id="ProtNLM"/>
    </source>
</evidence>
<organism evidence="2 3">
    <name type="scientific">Campylobacter novaezeelandiae</name>
    <dbReference type="NCBI Taxonomy" id="2267891"/>
    <lineage>
        <taxon>Bacteria</taxon>
        <taxon>Pseudomonadati</taxon>
        <taxon>Campylobacterota</taxon>
        <taxon>Epsilonproteobacteria</taxon>
        <taxon>Campylobacterales</taxon>
        <taxon>Campylobacteraceae</taxon>
        <taxon>Campylobacter</taxon>
    </lineage>
</organism>
<keyword evidence="1" id="KW-0812">Transmembrane</keyword>
<sequence length="328" mass="39115">MKISLFIFASLIYTIFIMLFMFYLDLGTYTLNIFSYSIELPVMTWFAIVLVIFIIFTILHISFYSFLNYLKFKYFLKDSNKFENFIIDLLLEKETKINFQTKEFKQVANLTKILKTHQKDKPNSKINDILDLIDGIKRGEYRNLNKFKLEKNNILFLQNEKNHMANDINYAYNKIKYLEQIEDELSEYAFDILIKKGTYEQIKNIKINKTQDQILTIINRFKNQELKLSLAEFEVLINRSDLNESEFLQIAKSSTVSLNPDAILNIFKKIKDNHNEALKAYLYLLAHFSMFDELLNEIKNDEKKFSDFTNILLLREHHKKFDLDKLIV</sequence>
<feature type="transmembrane region" description="Helical" evidence="1">
    <location>
        <begin position="5"/>
        <end position="24"/>
    </location>
</feature>
<keyword evidence="1" id="KW-0472">Membrane</keyword>
<dbReference type="OrthoDB" id="5338103at2"/>
<evidence type="ECO:0000256" key="1">
    <source>
        <dbReference type="SAM" id="Phobius"/>
    </source>
</evidence>
<protein>
    <recommendedName>
        <fullName evidence="4">Heme biosynthesis protein HemY</fullName>
    </recommendedName>
</protein>
<comment type="caution">
    <text evidence="2">The sequence shown here is derived from an EMBL/GenBank/DDBJ whole genome shotgun (WGS) entry which is preliminary data.</text>
</comment>
<gene>
    <name evidence="2" type="ORF">DU473_02195</name>
</gene>
<keyword evidence="1" id="KW-1133">Transmembrane helix</keyword>
<accession>A0A4Q9JWU2</accession>
<dbReference type="AlphaFoldDB" id="A0A4Q9JWU2"/>
<dbReference type="Proteomes" id="UP000292583">
    <property type="component" value="Unassembled WGS sequence"/>
</dbReference>
<dbReference type="RefSeq" id="WP_131186451.1">
    <property type="nucleotide sequence ID" value="NZ_QPGR01000003.1"/>
</dbReference>
<name>A0A4Q9JWU2_9BACT</name>
<dbReference type="EMBL" id="QPGR01000003">
    <property type="protein sequence ID" value="TBR81719.1"/>
    <property type="molecule type" value="Genomic_DNA"/>
</dbReference>
<feature type="transmembrane region" description="Helical" evidence="1">
    <location>
        <begin position="44"/>
        <end position="67"/>
    </location>
</feature>